<dbReference type="Gene3D" id="2.40.50.140">
    <property type="entry name" value="Nucleic acid-binding proteins"/>
    <property type="match status" value="1"/>
</dbReference>
<comment type="similarity">
    <text evidence="1 7">Belongs to the RecO family.</text>
</comment>
<keyword evidence="5 7" id="KW-0234">DNA repair</keyword>
<dbReference type="GO" id="GO:0006302">
    <property type="term" value="P:double-strand break repair"/>
    <property type="evidence" value="ECO:0007669"/>
    <property type="project" value="TreeGrafter"/>
</dbReference>
<dbReference type="AlphaFoldDB" id="A0A660SAB4"/>
<dbReference type="SUPFAM" id="SSF57863">
    <property type="entry name" value="ArfGap/RecO-like zinc finger"/>
    <property type="match status" value="1"/>
</dbReference>
<evidence type="ECO:0000256" key="2">
    <source>
        <dbReference type="ARBA" id="ARBA00021310"/>
    </source>
</evidence>
<dbReference type="Gene3D" id="1.20.1440.120">
    <property type="entry name" value="Recombination protein O, C-terminal domain"/>
    <property type="match status" value="1"/>
</dbReference>
<evidence type="ECO:0000256" key="3">
    <source>
        <dbReference type="ARBA" id="ARBA00022763"/>
    </source>
</evidence>
<evidence type="ECO:0000256" key="4">
    <source>
        <dbReference type="ARBA" id="ARBA00023172"/>
    </source>
</evidence>
<name>A0A660SAB4_UNCT6</name>
<dbReference type="HAMAP" id="MF_00201">
    <property type="entry name" value="RecO"/>
    <property type="match status" value="1"/>
</dbReference>
<feature type="domain" description="DNA replication/recombination mediator RecO N-terminal" evidence="8">
    <location>
        <begin position="1"/>
        <end position="78"/>
    </location>
</feature>
<comment type="caution">
    <text evidence="9">The sequence shown here is derived from an EMBL/GenBank/DDBJ whole genome shotgun (WGS) entry which is preliminary data.</text>
</comment>
<dbReference type="InterPro" id="IPR037278">
    <property type="entry name" value="ARFGAP/RecO"/>
</dbReference>
<dbReference type="Pfam" id="PF02565">
    <property type="entry name" value="RecO_C"/>
    <property type="match status" value="1"/>
</dbReference>
<evidence type="ECO:0000256" key="6">
    <source>
        <dbReference type="ARBA" id="ARBA00033409"/>
    </source>
</evidence>
<reference evidence="9 10" key="1">
    <citation type="submission" date="2018-06" db="EMBL/GenBank/DDBJ databases">
        <title>Extensive metabolic versatility and redundancy in microbially diverse, dynamic hydrothermal sediments.</title>
        <authorList>
            <person name="Dombrowski N."/>
            <person name="Teske A."/>
            <person name="Baker B.J."/>
        </authorList>
    </citation>
    <scope>NUCLEOTIDE SEQUENCE [LARGE SCALE GENOMIC DNA]</scope>
    <source>
        <strain evidence="9">B35_G9</strain>
    </source>
</reference>
<dbReference type="Proteomes" id="UP000282321">
    <property type="component" value="Unassembled WGS sequence"/>
</dbReference>
<evidence type="ECO:0000259" key="8">
    <source>
        <dbReference type="Pfam" id="PF11967"/>
    </source>
</evidence>
<organism evidence="9 10">
    <name type="scientific">candidate division TA06 bacterium</name>
    <dbReference type="NCBI Taxonomy" id="2250710"/>
    <lineage>
        <taxon>Bacteria</taxon>
        <taxon>Bacteria division TA06</taxon>
    </lineage>
</organism>
<dbReference type="Pfam" id="PF11967">
    <property type="entry name" value="RecO_N"/>
    <property type="match status" value="1"/>
</dbReference>
<evidence type="ECO:0000256" key="1">
    <source>
        <dbReference type="ARBA" id="ARBA00007452"/>
    </source>
</evidence>
<dbReference type="SUPFAM" id="SSF50249">
    <property type="entry name" value="Nucleic acid-binding proteins"/>
    <property type="match status" value="1"/>
</dbReference>
<evidence type="ECO:0000313" key="9">
    <source>
        <dbReference type="EMBL" id="RKX67679.1"/>
    </source>
</evidence>
<protein>
    <recommendedName>
        <fullName evidence="2 7">DNA repair protein RecO</fullName>
    </recommendedName>
    <alternativeName>
        <fullName evidence="6 7">Recombination protein O</fullName>
    </alternativeName>
</protein>
<dbReference type="InterPro" id="IPR003717">
    <property type="entry name" value="RecO"/>
</dbReference>
<dbReference type="PANTHER" id="PTHR33991">
    <property type="entry name" value="DNA REPAIR PROTEIN RECO"/>
    <property type="match status" value="1"/>
</dbReference>
<dbReference type="EMBL" id="QNBC01000013">
    <property type="protein sequence ID" value="RKX67679.1"/>
    <property type="molecule type" value="Genomic_DNA"/>
</dbReference>
<gene>
    <name evidence="7 9" type="primary">recO</name>
    <name evidence="9" type="ORF">DRP44_01745</name>
</gene>
<evidence type="ECO:0000313" key="10">
    <source>
        <dbReference type="Proteomes" id="UP000282321"/>
    </source>
</evidence>
<accession>A0A660SAB4</accession>
<dbReference type="GO" id="GO:0006310">
    <property type="term" value="P:DNA recombination"/>
    <property type="evidence" value="ECO:0007669"/>
    <property type="project" value="UniProtKB-UniRule"/>
</dbReference>
<evidence type="ECO:0000256" key="5">
    <source>
        <dbReference type="ARBA" id="ARBA00023204"/>
    </source>
</evidence>
<sequence length="246" mass="28528">MPQIKTTGYIFKAINYNETSQIIRLFSHDLGIISVLVRGALKSDKSNENFDMFSKTSFVLYEPHSGEIYKYKESTLLQSGIDFSKNIKTFYRISLMFKILSGILPERIPATEIYTLLDKTVSKIRKYVLDDSNKLYIFYFLFNLLMIEGYEPNYDHCGQCGDKFHEIAFYSPQKTVLLCKNCNSSPDNIKLNAESIKLMKHITKGVFSKFDRATFTENEKVIWKVLSSSYSANFNLNIDEFSEFIK</sequence>
<proteinExistence type="inferred from homology"/>
<dbReference type="InterPro" id="IPR012340">
    <property type="entry name" value="NA-bd_OB-fold"/>
</dbReference>
<dbReference type="InterPro" id="IPR022572">
    <property type="entry name" value="DNA_rep/recomb_RecO_N"/>
</dbReference>
<keyword evidence="4 7" id="KW-0233">DNA recombination</keyword>
<comment type="function">
    <text evidence="7">Involved in DNA repair and RecF pathway recombination.</text>
</comment>
<dbReference type="GO" id="GO:0043590">
    <property type="term" value="C:bacterial nucleoid"/>
    <property type="evidence" value="ECO:0007669"/>
    <property type="project" value="TreeGrafter"/>
</dbReference>
<dbReference type="NCBIfam" id="TIGR00613">
    <property type="entry name" value="reco"/>
    <property type="match status" value="1"/>
</dbReference>
<dbReference type="PANTHER" id="PTHR33991:SF1">
    <property type="entry name" value="DNA REPAIR PROTEIN RECO"/>
    <property type="match status" value="1"/>
</dbReference>
<evidence type="ECO:0000256" key="7">
    <source>
        <dbReference type="HAMAP-Rule" id="MF_00201"/>
    </source>
</evidence>
<keyword evidence="3 7" id="KW-0227">DNA damage</keyword>
<dbReference type="InterPro" id="IPR042242">
    <property type="entry name" value="RecO_C"/>
</dbReference>